<gene>
    <name evidence="18" type="ORF">SeMB42_g04021</name>
</gene>
<comment type="pathway">
    <text evidence="2 16">Glycerolipid metabolism; triacylglycerol biosynthesis.</text>
</comment>
<evidence type="ECO:0000256" key="11">
    <source>
        <dbReference type="ARBA" id="ARBA00022989"/>
    </source>
</evidence>
<evidence type="ECO:0000256" key="10">
    <source>
        <dbReference type="ARBA" id="ARBA00022824"/>
    </source>
</evidence>
<evidence type="ECO:0000256" key="9">
    <source>
        <dbReference type="ARBA" id="ARBA00022798"/>
    </source>
</evidence>
<keyword evidence="8 16" id="KW-0812">Transmembrane</keyword>
<evidence type="ECO:0000256" key="13">
    <source>
        <dbReference type="ARBA" id="ARBA00023136"/>
    </source>
</evidence>
<keyword evidence="11 16" id="KW-1133">Transmembrane helix</keyword>
<evidence type="ECO:0000256" key="2">
    <source>
        <dbReference type="ARBA" id="ARBA00004771"/>
    </source>
</evidence>
<sequence>MHILVLVPVPMASSRCRVNQGTSRSPAVASVWAPMAQAKTAVSGLTLTADRHPSPRRASGTRRSSAAIRAMAPKLDQAIRSRTEPNGLDRKPVSIEKSKDRKPAKGLGPLGSFIRQHFAVCYYVFHSFLFMAILWWCLSHWRAFWPMIIAYSIHMWMDRHTARTGGTDRYQWVLDLPLWSWYADYFSLQLVRTTPLNPDGNYLFGYHPHGIYVFGTPILVTNQCNFRELYPNIKLRIGTLDLNFYAPLWREMQLAMKLISVSAESIKTVLKKGPGWSVALVIGGAQESMLAYPGTNDLVLKRRRGFVRIAIETGAALVPIFVFGENDLYYQTTPERNPKVTAFQKWLQKRCGFSVPFGYGKFGWIPRRRKLTAVVGAPIHVQKQDCPPKEYIEEMHAKYIQSLAKLYDTYKDEYASDRIRDMRIVQ</sequence>
<dbReference type="GO" id="GO:0019432">
    <property type="term" value="P:triglyceride biosynthetic process"/>
    <property type="evidence" value="ECO:0007669"/>
    <property type="project" value="UniProtKB-UniRule"/>
</dbReference>
<keyword evidence="13 16" id="KW-0472">Membrane</keyword>
<dbReference type="Proteomes" id="UP000317494">
    <property type="component" value="Unassembled WGS sequence"/>
</dbReference>
<evidence type="ECO:0000256" key="1">
    <source>
        <dbReference type="ARBA" id="ARBA00004477"/>
    </source>
</evidence>
<dbReference type="SUPFAM" id="SSF69593">
    <property type="entry name" value="Glycerol-3-phosphate (1)-acyltransferase"/>
    <property type="match status" value="1"/>
</dbReference>
<dbReference type="Pfam" id="PF03982">
    <property type="entry name" value="DAGAT"/>
    <property type="match status" value="1"/>
</dbReference>
<dbReference type="STRING" id="286115.A0A507D2C6"/>
<keyword evidence="10 16" id="KW-0256">Endoplasmic reticulum</keyword>
<dbReference type="EMBL" id="QEAN01000154">
    <property type="protein sequence ID" value="TPX45408.1"/>
    <property type="molecule type" value="Genomic_DNA"/>
</dbReference>
<dbReference type="AlphaFoldDB" id="A0A507D2C6"/>
<evidence type="ECO:0000256" key="12">
    <source>
        <dbReference type="ARBA" id="ARBA00023098"/>
    </source>
</evidence>
<feature type="transmembrane region" description="Helical" evidence="16">
    <location>
        <begin position="117"/>
        <end position="138"/>
    </location>
</feature>
<dbReference type="InterPro" id="IPR007130">
    <property type="entry name" value="DAGAT"/>
</dbReference>
<dbReference type="EC" id="2.3.1.20" evidence="5 16"/>
<evidence type="ECO:0000256" key="4">
    <source>
        <dbReference type="ARBA" id="ARBA00005420"/>
    </source>
</evidence>
<keyword evidence="12 16" id="KW-0443">Lipid metabolism</keyword>
<evidence type="ECO:0000256" key="7">
    <source>
        <dbReference type="ARBA" id="ARBA00022679"/>
    </source>
</evidence>
<evidence type="ECO:0000256" key="17">
    <source>
        <dbReference type="SAM" id="MobiDB-lite"/>
    </source>
</evidence>
<keyword evidence="6 16" id="KW-0444">Lipid biosynthesis</keyword>
<comment type="caution">
    <text evidence="16">Lacks conserved residue(s) required for the propagation of feature annotation.</text>
</comment>
<evidence type="ECO:0000313" key="18">
    <source>
        <dbReference type="EMBL" id="TPX45408.1"/>
    </source>
</evidence>
<evidence type="ECO:0000256" key="5">
    <source>
        <dbReference type="ARBA" id="ARBA00013244"/>
    </source>
</evidence>
<proteinExistence type="inferred from homology"/>
<accession>A0A507D2C6</accession>
<comment type="function">
    <text evidence="16">Catalyzes the terminal and only committed step in triacylglycerol synthesis by using diacylglycerol and fatty acyl CoA as substrates.</text>
</comment>
<comment type="caution">
    <text evidence="18">The sequence shown here is derived from an EMBL/GenBank/DDBJ whole genome shotgun (WGS) entry which is preliminary data.</text>
</comment>
<keyword evidence="9" id="KW-0319">Glycerol metabolism</keyword>
<dbReference type="UniPathway" id="UPA00282"/>
<keyword evidence="7" id="KW-0808">Transferase</keyword>
<evidence type="ECO:0000256" key="3">
    <source>
        <dbReference type="ARBA" id="ARBA00005189"/>
    </source>
</evidence>
<evidence type="ECO:0000256" key="15">
    <source>
        <dbReference type="ARBA" id="ARBA00048109"/>
    </source>
</evidence>
<reference evidence="18 19" key="1">
    <citation type="journal article" date="2019" name="Sci. Rep.">
        <title>Comparative genomics of chytrid fungi reveal insights into the obligate biotrophic and pathogenic lifestyle of Synchytrium endobioticum.</title>
        <authorList>
            <person name="van de Vossenberg B.T.L.H."/>
            <person name="Warris S."/>
            <person name="Nguyen H.D.T."/>
            <person name="van Gent-Pelzer M.P.E."/>
            <person name="Joly D.L."/>
            <person name="van de Geest H.C."/>
            <person name="Bonants P.J.M."/>
            <person name="Smith D.S."/>
            <person name="Levesque C.A."/>
            <person name="van der Lee T.A.J."/>
        </authorList>
    </citation>
    <scope>NUCLEOTIDE SEQUENCE [LARGE SCALE GENOMIC DNA]</scope>
    <source>
        <strain evidence="18 19">MB42</strain>
    </source>
</reference>
<protein>
    <recommendedName>
        <fullName evidence="5 16">Diacylglycerol O-acyltransferase</fullName>
        <ecNumber evidence="5 16">2.3.1.20</ecNumber>
    </recommendedName>
</protein>
<name>A0A507D2C6_9FUNG</name>
<dbReference type="GO" id="GO:0004144">
    <property type="term" value="F:diacylglycerol O-acyltransferase activity"/>
    <property type="evidence" value="ECO:0007669"/>
    <property type="project" value="UniProtKB-UniRule"/>
</dbReference>
<evidence type="ECO:0000313" key="19">
    <source>
        <dbReference type="Proteomes" id="UP000317494"/>
    </source>
</evidence>
<feature type="region of interest" description="Disordered" evidence="17">
    <location>
        <begin position="79"/>
        <end position="103"/>
    </location>
</feature>
<dbReference type="PANTHER" id="PTHR12317:SF0">
    <property type="entry name" value="ACYLTRANSFERASE"/>
    <property type="match status" value="1"/>
</dbReference>
<evidence type="ECO:0000256" key="16">
    <source>
        <dbReference type="RuleBase" id="RU367023"/>
    </source>
</evidence>
<dbReference type="VEuPathDB" id="FungiDB:SeMB42_g04021"/>
<comment type="subcellular location">
    <subcellularLocation>
        <location evidence="1 16">Endoplasmic reticulum membrane</location>
        <topology evidence="1 16">Multi-pass membrane protein</topology>
    </subcellularLocation>
</comment>
<keyword evidence="19" id="KW-1185">Reference proteome</keyword>
<dbReference type="GO" id="GO:0005789">
    <property type="term" value="C:endoplasmic reticulum membrane"/>
    <property type="evidence" value="ECO:0007669"/>
    <property type="project" value="UniProtKB-SubCell"/>
</dbReference>
<feature type="region of interest" description="Disordered" evidence="17">
    <location>
        <begin position="46"/>
        <end position="65"/>
    </location>
</feature>
<keyword evidence="14 16" id="KW-0012">Acyltransferase</keyword>
<comment type="similarity">
    <text evidence="4 16">Belongs to the diacylglycerol acyltransferase family.</text>
</comment>
<feature type="compositionally biased region" description="Low complexity" evidence="17">
    <location>
        <begin position="56"/>
        <end position="65"/>
    </location>
</feature>
<dbReference type="PANTHER" id="PTHR12317">
    <property type="entry name" value="DIACYLGLYCEROL O-ACYLTRANSFERASE"/>
    <property type="match status" value="1"/>
</dbReference>
<organism evidence="18 19">
    <name type="scientific">Synchytrium endobioticum</name>
    <dbReference type="NCBI Taxonomy" id="286115"/>
    <lineage>
        <taxon>Eukaryota</taxon>
        <taxon>Fungi</taxon>
        <taxon>Fungi incertae sedis</taxon>
        <taxon>Chytridiomycota</taxon>
        <taxon>Chytridiomycota incertae sedis</taxon>
        <taxon>Chytridiomycetes</taxon>
        <taxon>Synchytriales</taxon>
        <taxon>Synchytriaceae</taxon>
        <taxon>Synchytrium</taxon>
    </lineage>
</organism>
<evidence type="ECO:0000256" key="14">
    <source>
        <dbReference type="ARBA" id="ARBA00023315"/>
    </source>
</evidence>
<dbReference type="GO" id="GO:0006071">
    <property type="term" value="P:glycerol metabolic process"/>
    <property type="evidence" value="ECO:0007669"/>
    <property type="project" value="UniProtKB-UniRule"/>
</dbReference>
<evidence type="ECO:0000256" key="6">
    <source>
        <dbReference type="ARBA" id="ARBA00022516"/>
    </source>
</evidence>
<evidence type="ECO:0000256" key="8">
    <source>
        <dbReference type="ARBA" id="ARBA00022692"/>
    </source>
</evidence>
<comment type="catalytic activity">
    <reaction evidence="15 16">
        <text>an acyl-CoA + a 1,2-diacyl-sn-glycerol = a triacyl-sn-glycerol + CoA</text>
        <dbReference type="Rhea" id="RHEA:10868"/>
        <dbReference type="ChEBI" id="CHEBI:17815"/>
        <dbReference type="ChEBI" id="CHEBI:57287"/>
        <dbReference type="ChEBI" id="CHEBI:58342"/>
        <dbReference type="ChEBI" id="CHEBI:64615"/>
        <dbReference type="EC" id="2.3.1.20"/>
    </reaction>
</comment>
<comment type="pathway">
    <text evidence="3">Lipid metabolism.</text>
</comment>
<dbReference type="CDD" id="cd07987">
    <property type="entry name" value="LPLAT_MGAT-like"/>
    <property type="match status" value="1"/>
</dbReference>